<proteinExistence type="predicted"/>
<organism evidence="1 2">
    <name type="scientific">Botrytis galanthina</name>
    <dbReference type="NCBI Taxonomy" id="278940"/>
    <lineage>
        <taxon>Eukaryota</taxon>
        <taxon>Fungi</taxon>
        <taxon>Dikarya</taxon>
        <taxon>Ascomycota</taxon>
        <taxon>Pezizomycotina</taxon>
        <taxon>Leotiomycetes</taxon>
        <taxon>Helotiales</taxon>
        <taxon>Sclerotiniaceae</taxon>
        <taxon>Botrytis</taxon>
    </lineage>
</organism>
<dbReference type="Proteomes" id="UP000308671">
    <property type="component" value="Unassembled WGS sequence"/>
</dbReference>
<sequence>MSEGSGFALWHIEAATFNQAFFQSHGQKLDSAQLCYDRGRGKGRQLVLGRLGVTRRRQSSSFASSDPESVHIQPFQIARFCGGFPQIWKGLETMGSYIDKKKFDHGHEQKQVRENDKRGYYDMEIWNDTRGESEYFYTSEEPFPDS</sequence>
<protein>
    <submittedName>
        <fullName evidence="1">Uncharacterized protein</fullName>
    </submittedName>
</protein>
<name>A0A4S8QZY1_9HELO</name>
<evidence type="ECO:0000313" key="1">
    <source>
        <dbReference type="EMBL" id="THV50191.1"/>
    </source>
</evidence>
<dbReference type="OrthoDB" id="10568960at2759"/>
<evidence type="ECO:0000313" key="2">
    <source>
        <dbReference type="Proteomes" id="UP000308671"/>
    </source>
</evidence>
<dbReference type="AlphaFoldDB" id="A0A4S8QZY1"/>
<keyword evidence="2" id="KW-1185">Reference proteome</keyword>
<dbReference type="EMBL" id="PQXL01000161">
    <property type="protein sequence ID" value="THV50191.1"/>
    <property type="molecule type" value="Genomic_DNA"/>
</dbReference>
<reference evidence="1 2" key="1">
    <citation type="submission" date="2017-12" db="EMBL/GenBank/DDBJ databases">
        <title>Comparative genomics of Botrytis spp.</title>
        <authorList>
            <person name="Valero-Jimenez C.A."/>
            <person name="Tapia P."/>
            <person name="Veloso J."/>
            <person name="Silva-Moreno E."/>
            <person name="Staats M."/>
            <person name="Valdes J.H."/>
            <person name="Van Kan J.A.L."/>
        </authorList>
    </citation>
    <scope>NUCLEOTIDE SEQUENCE [LARGE SCALE GENOMIC DNA]</scope>
    <source>
        <strain evidence="1 2">MUCL435</strain>
    </source>
</reference>
<accession>A0A4S8QZY1</accession>
<comment type="caution">
    <text evidence="1">The sequence shown here is derived from an EMBL/GenBank/DDBJ whole genome shotgun (WGS) entry which is preliminary data.</text>
</comment>
<gene>
    <name evidence="1" type="ORF">BGAL_0161g00150</name>
</gene>